<comment type="caution">
    <text evidence="2">The sequence shown here is derived from an EMBL/GenBank/DDBJ whole genome shotgun (WGS) entry which is preliminary data.</text>
</comment>
<evidence type="ECO:0000313" key="2">
    <source>
        <dbReference type="EMBL" id="GJS85972.1"/>
    </source>
</evidence>
<reference evidence="2" key="2">
    <citation type="submission" date="2022-01" db="EMBL/GenBank/DDBJ databases">
        <authorList>
            <person name="Yamashiro T."/>
            <person name="Shiraishi A."/>
            <person name="Satake H."/>
            <person name="Nakayama K."/>
        </authorList>
    </citation>
    <scope>NUCLEOTIDE SEQUENCE</scope>
</reference>
<evidence type="ECO:0000259" key="1">
    <source>
        <dbReference type="Pfam" id="PF07727"/>
    </source>
</evidence>
<dbReference type="InterPro" id="IPR043502">
    <property type="entry name" value="DNA/RNA_pol_sf"/>
</dbReference>
<feature type="non-terminal residue" evidence="2">
    <location>
        <position position="239"/>
    </location>
</feature>
<evidence type="ECO:0000313" key="3">
    <source>
        <dbReference type="Proteomes" id="UP001151760"/>
    </source>
</evidence>
<accession>A0ABQ4Z9W3</accession>
<dbReference type="CDD" id="cd09272">
    <property type="entry name" value="RNase_HI_RT_Ty1"/>
    <property type="match status" value="1"/>
</dbReference>
<protein>
    <submittedName>
        <fullName evidence="2">Zinc finger, CCHC-type containing protein</fullName>
    </submittedName>
</protein>
<dbReference type="SUPFAM" id="SSF56672">
    <property type="entry name" value="DNA/RNA polymerases"/>
    <property type="match status" value="1"/>
</dbReference>
<keyword evidence="3" id="KW-1185">Reference proteome</keyword>
<organism evidence="2 3">
    <name type="scientific">Tanacetum coccineum</name>
    <dbReference type="NCBI Taxonomy" id="301880"/>
    <lineage>
        <taxon>Eukaryota</taxon>
        <taxon>Viridiplantae</taxon>
        <taxon>Streptophyta</taxon>
        <taxon>Embryophyta</taxon>
        <taxon>Tracheophyta</taxon>
        <taxon>Spermatophyta</taxon>
        <taxon>Magnoliopsida</taxon>
        <taxon>eudicotyledons</taxon>
        <taxon>Gunneridae</taxon>
        <taxon>Pentapetalae</taxon>
        <taxon>asterids</taxon>
        <taxon>campanulids</taxon>
        <taxon>Asterales</taxon>
        <taxon>Asteraceae</taxon>
        <taxon>Asteroideae</taxon>
        <taxon>Anthemideae</taxon>
        <taxon>Anthemidinae</taxon>
        <taxon>Tanacetum</taxon>
    </lineage>
</organism>
<gene>
    <name evidence="2" type="ORF">Tco_0752513</name>
</gene>
<reference evidence="2" key="1">
    <citation type="journal article" date="2022" name="Int. J. Mol. Sci.">
        <title>Draft Genome of Tanacetum Coccineum: Genomic Comparison of Closely Related Tanacetum-Family Plants.</title>
        <authorList>
            <person name="Yamashiro T."/>
            <person name="Shiraishi A."/>
            <person name="Nakayama K."/>
            <person name="Satake H."/>
        </authorList>
    </citation>
    <scope>NUCLEOTIDE SEQUENCE</scope>
</reference>
<dbReference type="InterPro" id="IPR013103">
    <property type="entry name" value="RVT_2"/>
</dbReference>
<proteinExistence type="predicted"/>
<dbReference type="EMBL" id="BQNB010011089">
    <property type="protein sequence ID" value="GJS85972.1"/>
    <property type="molecule type" value="Genomic_DNA"/>
</dbReference>
<sequence length="239" mass="26881">MLIFGTDKVHVDLTKEILSSRFSTNYIGEADVILGIRIKHESNGITISQSHYIEKVLKKFNYFDCTPVNTLMDTSEKLMPINGHVVSQLEYSRVIGCLMYAMTCTKPDIAFIMGKPSRYTSNPGTQHSQAIQRVLKYLKKTMDYRLTYTGYPLVLEGYTNASWISNTENNSSTSGWVFLLGGGVISWASKKQTCITGSTMEYEFMALAAAGKEAEWLKNLLIEIPLWSKLIAPISMRCN</sequence>
<dbReference type="PANTHER" id="PTHR11439:SF521">
    <property type="entry name" value="RNA-DIRECTED DNA POLYMERASE"/>
    <property type="match status" value="1"/>
</dbReference>
<feature type="domain" description="Reverse transcriptase Ty1/copia-type" evidence="1">
    <location>
        <begin position="1"/>
        <end position="71"/>
    </location>
</feature>
<dbReference type="Proteomes" id="UP001151760">
    <property type="component" value="Unassembled WGS sequence"/>
</dbReference>
<dbReference type="Pfam" id="PF07727">
    <property type="entry name" value="RVT_2"/>
    <property type="match status" value="1"/>
</dbReference>
<name>A0ABQ4Z9W3_9ASTR</name>
<dbReference type="PANTHER" id="PTHR11439">
    <property type="entry name" value="GAG-POL-RELATED RETROTRANSPOSON"/>
    <property type="match status" value="1"/>
</dbReference>